<keyword evidence="7" id="KW-0539">Nucleus</keyword>
<evidence type="ECO:0000259" key="9">
    <source>
        <dbReference type="Pfam" id="PF16686"/>
    </source>
</evidence>
<comment type="subcellular location">
    <subcellularLocation>
        <location evidence="2">Chromosome</location>
        <location evidence="2">Telomere</location>
    </subcellularLocation>
    <subcellularLocation>
        <location evidence="1">Nucleus</location>
    </subcellularLocation>
</comment>
<dbReference type="SUPFAM" id="SSF50249">
    <property type="entry name" value="Nucleic acid-binding proteins"/>
    <property type="match status" value="2"/>
</dbReference>
<reference evidence="10" key="1">
    <citation type="journal article" date="2020" name="Stud. Mycol.">
        <title>101 Dothideomycetes genomes: a test case for predicting lifestyles and emergence of pathogens.</title>
        <authorList>
            <person name="Haridas S."/>
            <person name="Albert R."/>
            <person name="Binder M."/>
            <person name="Bloem J."/>
            <person name="Labutti K."/>
            <person name="Salamov A."/>
            <person name="Andreopoulos B."/>
            <person name="Baker S."/>
            <person name="Barry K."/>
            <person name="Bills G."/>
            <person name="Bluhm B."/>
            <person name="Cannon C."/>
            <person name="Castanera R."/>
            <person name="Culley D."/>
            <person name="Daum C."/>
            <person name="Ezra D."/>
            <person name="Gonzalez J."/>
            <person name="Henrissat B."/>
            <person name="Kuo A."/>
            <person name="Liang C."/>
            <person name="Lipzen A."/>
            <person name="Lutzoni F."/>
            <person name="Magnuson J."/>
            <person name="Mondo S."/>
            <person name="Nolan M."/>
            <person name="Ohm R."/>
            <person name="Pangilinan J."/>
            <person name="Park H.-J."/>
            <person name="Ramirez L."/>
            <person name="Alfaro M."/>
            <person name="Sun H."/>
            <person name="Tritt A."/>
            <person name="Yoshinaga Y."/>
            <person name="Zwiers L.-H."/>
            <person name="Turgeon B."/>
            <person name="Goodwin S."/>
            <person name="Spatafora J."/>
            <person name="Crous P."/>
            <person name="Grigoriev I."/>
        </authorList>
    </citation>
    <scope>NUCLEOTIDE SEQUENCE</scope>
    <source>
        <strain evidence="10">CBS 123094</strain>
    </source>
</reference>
<evidence type="ECO:0000256" key="7">
    <source>
        <dbReference type="ARBA" id="ARBA00023242"/>
    </source>
</evidence>
<dbReference type="PANTHER" id="PTHR14513:SF0">
    <property type="entry name" value="PROTECTION OF TELOMERES PROTEIN 1"/>
    <property type="match status" value="1"/>
</dbReference>
<dbReference type="OrthoDB" id="2186770at2759"/>
<evidence type="ECO:0000256" key="5">
    <source>
        <dbReference type="ARBA" id="ARBA00022895"/>
    </source>
</evidence>
<comment type="similarity">
    <text evidence="3">Belongs to the telombin family.</text>
</comment>
<dbReference type="AlphaFoldDB" id="A0A6A5W0A8"/>
<sequence>MQRPAGYKAIQDATDGERASFIGRLVDVAKYIHIIKQETGTVAELEFTVQDAFPGSKSSSIACRIWRRGKSDLPQLTKANIGDVVVVRNIQIGLVKASNHLIATSSWAAEGPDRASVFFFSANGIPKPEFSTGYGLGGNSRLPHSSVYGSLPPTGAEQASVISFNAATEDWRQRLAKRFSAPRPLPPSPRLPAGPSDMSAPKKQALIKDMGPSSFYNLVGEVVKFYSSDPTTTDIYVTDYTTNELLFFYEDPKDAEFALNDRGRQFPGPYGQMTIAIRLFEPHSSHFLHNMREGDQVYIQNLKTKISNSNKLEGWVQQDQRYPDKLQIHKLVDQRQRSELSARKAEYEKKKALMSALPNAPNEPKRASAISAAKRKEEKRGKKEMARVQREIEQKELEQKAEEKKAARAGINTHIVAAFPDVQLSSMEEIVNNPALHTTSHRGLPLTLPFVNAKYRARVRIVDFSPQDLKDFSCCLSDPTWNPTRERGRLWQWSFILLVEAANPTPGQPPEQLPVFMNNSNVQCLLKMNAVDLRDPLSSATLSQLEEKLFILWGNLLEQKKELMPKGVKFPLPSGDSRLQNLPFECCLEEYGVEVTPSDEWPQGWQRMHKMFGTSIMGN</sequence>
<dbReference type="FunFam" id="2.40.50.140:FF:000303">
    <property type="entry name" value="Protection of telomeres protein 1"/>
    <property type="match status" value="1"/>
</dbReference>
<name>A0A6A5W0A8_9PLEO</name>
<feature type="compositionally biased region" description="Basic and acidic residues" evidence="8">
    <location>
        <begin position="374"/>
        <end position="386"/>
    </location>
</feature>
<keyword evidence="4" id="KW-0158">Chromosome</keyword>
<dbReference type="Pfam" id="PF16686">
    <property type="entry name" value="POT1PC"/>
    <property type="match status" value="1"/>
</dbReference>
<dbReference type="GO" id="GO:0016233">
    <property type="term" value="P:telomere capping"/>
    <property type="evidence" value="ECO:0007669"/>
    <property type="project" value="TreeGrafter"/>
</dbReference>
<dbReference type="PANTHER" id="PTHR14513">
    <property type="entry name" value="PROTECTION OF TELOMERES 1"/>
    <property type="match status" value="1"/>
</dbReference>
<dbReference type="GO" id="GO:0010521">
    <property type="term" value="F:telomerase inhibitor activity"/>
    <property type="evidence" value="ECO:0007669"/>
    <property type="project" value="TreeGrafter"/>
</dbReference>
<evidence type="ECO:0000256" key="6">
    <source>
        <dbReference type="ARBA" id="ARBA00023125"/>
    </source>
</evidence>
<organism evidence="10 11">
    <name type="scientific">Amniculicola lignicola CBS 123094</name>
    <dbReference type="NCBI Taxonomy" id="1392246"/>
    <lineage>
        <taxon>Eukaryota</taxon>
        <taxon>Fungi</taxon>
        <taxon>Dikarya</taxon>
        <taxon>Ascomycota</taxon>
        <taxon>Pezizomycotina</taxon>
        <taxon>Dothideomycetes</taxon>
        <taxon>Pleosporomycetidae</taxon>
        <taxon>Pleosporales</taxon>
        <taxon>Amniculicolaceae</taxon>
        <taxon>Amniculicola</taxon>
    </lineage>
</organism>
<dbReference type="GO" id="GO:0032210">
    <property type="term" value="P:regulation of telomere maintenance via telomerase"/>
    <property type="evidence" value="ECO:0007669"/>
    <property type="project" value="TreeGrafter"/>
</dbReference>
<feature type="region of interest" description="Disordered" evidence="8">
    <location>
        <begin position="179"/>
        <end position="200"/>
    </location>
</feature>
<protein>
    <recommendedName>
        <fullName evidence="9">Protection of telomeres protein 1 ssDNA-binding domain-containing protein</fullName>
    </recommendedName>
</protein>
<dbReference type="InterPro" id="IPR012340">
    <property type="entry name" value="NA-bd_OB-fold"/>
</dbReference>
<gene>
    <name evidence="10" type="ORF">P154DRAFT_567420</name>
</gene>
<proteinExistence type="inferred from homology"/>
<keyword evidence="5" id="KW-0779">Telomere</keyword>
<dbReference type="Proteomes" id="UP000799779">
    <property type="component" value="Unassembled WGS sequence"/>
</dbReference>
<evidence type="ECO:0000256" key="4">
    <source>
        <dbReference type="ARBA" id="ARBA00022454"/>
    </source>
</evidence>
<feature type="region of interest" description="Disordered" evidence="8">
    <location>
        <begin position="354"/>
        <end position="386"/>
    </location>
</feature>
<evidence type="ECO:0000256" key="1">
    <source>
        <dbReference type="ARBA" id="ARBA00004123"/>
    </source>
</evidence>
<accession>A0A6A5W0A8</accession>
<keyword evidence="6" id="KW-0238">DNA-binding</keyword>
<keyword evidence="11" id="KW-1185">Reference proteome</keyword>
<dbReference type="InterPro" id="IPR028389">
    <property type="entry name" value="POT1"/>
</dbReference>
<feature type="compositionally biased region" description="Pro residues" evidence="8">
    <location>
        <begin position="183"/>
        <end position="192"/>
    </location>
</feature>
<evidence type="ECO:0000256" key="2">
    <source>
        <dbReference type="ARBA" id="ARBA00004574"/>
    </source>
</evidence>
<dbReference type="GO" id="GO:0000783">
    <property type="term" value="C:nuclear telomere cap complex"/>
    <property type="evidence" value="ECO:0007669"/>
    <property type="project" value="TreeGrafter"/>
</dbReference>
<evidence type="ECO:0000313" key="11">
    <source>
        <dbReference type="Proteomes" id="UP000799779"/>
    </source>
</evidence>
<feature type="domain" description="Protection of telomeres protein 1 ssDNA-binding" evidence="9">
    <location>
        <begin position="206"/>
        <end position="350"/>
    </location>
</feature>
<dbReference type="EMBL" id="ML977663">
    <property type="protein sequence ID" value="KAF1994349.1"/>
    <property type="molecule type" value="Genomic_DNA"/>
</dbReference>
<evidence type="ECO:0000313" key="10">
    <source>
        <dbReference type="EMBL" id="KAF1994349.1"/>
    </source>
</evidence>
<evidence type="ECO:0000256" key="8">
    <source>
        <dbReference type="SAM" id="MobiDB-lite"/>
    </source>
</evidence>
<dbReference type="GO" id="GO:0098505">
    <property type="term" value="F:G-rich strand telomeric DNA binding"/>
    <property type="evidence" value="ECO:0007669"/>
    <property type="project" value="TreeGrafter"/>
</dbReference>
<evidence type="ECO:0000256" key="3">
    <source>
        <dbReference type="ARBA" id="ARBA00008442"/>
    </source>
</evidence>
<dbReference type="Gene3D" id="2.40.50.140">
    <property type="entry name" value="Nucleic acid-binding proteins"/>
    <property type="match status" value="2"/>
</dbReference>
<dbReference type="InterPro" id="IPR032042">
    <property type="entry name" value="POT1PC"/>
</dbReference>